<reference evidence="2" key="1">
    <citation type="submission" date="2013-12" db="EMBL/GenBank/DDBJ databases">
        <title>The Genome Sequence of Aphanomyces invadans NJM9701.</title>
        <authorList>
            <consortium name="The Broad Institute Genomics Platform"/>
            <person name="Russ C."/>
            <person name="Tyler B."/>
            <person name="van West P."/>
            <person name="Dieguez-Uribeondo J."/>
            <person name="Young S.K."/>
            <person name="Zeng Q."/>
            <person name="Gargeya S."/>
            <person name="Fitzgerald M."/>
            <person name="Abouelleil A."/>
            <person name="Alvarado L."/>
            <person name="Chapman S.B."/>
            <person name="Gainer-Dewar J."/>
            <person name="Goldberg J."/>
            <person name="Griggs A."/>
            <person name="Gujja S."/>
            <person name="Hansen M."/>
            <person name="Howarth C."/>
            <person name="Imamovic A."/>
            <person name="Ireland A."/>
            <person name="Larimer J."/>
            <person name="McCowan C."/>
            <person name="Murphy C."/>
            <person name="Pearson M."/>
            <person name="Poon T.W."/>
            <person name="Priest M."/>
            <person name="Roberts A."/>
            <person name="Saif S."/>
            <person name="Shea T."/>
            <person name="Sykes S."/>
            <person name="Wortman J."/>
            <person name="Nusbaum C."/>
            <person name="Birren B."/>
        </authorList>
    </citation>
    <scope>NUCLEOTIDE SEQUENCE [LARGE SCALE GENOMIC DNA]</scope>
    <source>
        <strain evidence="2">NJM9701</strain>
    </source>
</reference>
<name>A0A024U0P5_9STRA</name>
<feature type="domain" description="USP" evidence="1">
    <location>
        <begin position="1766"/>
        <end position="2101"/>
    </location>
</feature>
<dbReference type="GO" id="GO:0005634">
    <property type="term" value="C:nucleus"/>
    <property type="evidence" value="ECO:0007669"/>
    <property type="project" value="TreeGrafter"/>
</dbReference>
<dbReference type="eggNOG" id="KOG1866">
    <property type="taxonomic scope" value="Eukaryota"/>
</dbReference>
<proteinExistence type="predicted"/>
<dbReference type="InterPro" id="IPR016024">
    <property type="entry name" value="ARM-type_fold"/>
</dbReference>
<dbReference type="GO" id="GO:0004843">
    <property type="term" value="F:cysteine-type deubiquitinase activity"/>
    <property type="evidence" value="ECO:0007669"/>
    <property type="project" value="InterPro"/>
</dbReference>
<dbReference type="InterPro" id="IPR028889">
    <property type="entry name" value="USP"/>
</dbReference>
<dbReference type="SUPFAM" id="SSF54001">
    <property type="entry name" value="Cysteine proteinases"/>
    <property type="match status" value="1"/>
</dbReference>
<dbReference type="RefSeq" id="XP_008871604.1">
    <property type="nucleotide sequence ID" value="XM_008873382.1"/>
</dbReference>
<dbReference type="InterPro" id="IPR050164">
    <property type="entry name" value="Peptidase_C19"/>
</dbReference>
<dbReference type="Gene3D" id="3.90.70.10">
    <property type="entry name" value="Cysteine proteinases"/>
    <property type="match status" value="1"/>
</dbReference>
<dbReference type="EMBL" id="KI913966">
    <property type="protein sequence ID" value="ETV99828.1"/>
    <property type="molecule type" value="Genomic_DNA"/>
</dbReference>
<evidence type="ECO:0000259" key="1">
    <source>
        <dbReference type="PROSITE" id="PS50235"/>
    </source>
</evidence>
<dbReference type="OrthoDB" id="289038at2759"/>
<dbReference type="PROSITE" id="PS00973">
    <property type="entry name" value="USP_2"/>
    <property type="match status" value="1"/>
</dbReference>
<dbReference type="InterPro" id="IPR018200">
    <property type="entry name" value="USP_CS"/>
</dbReference>
<sequence length="2677" mass="298459">MWIVGFEVTYGQALAPPGYHRVTNPKGAAAEISPQTYLWYKLQAPDQESLPPVRSMLIHTHRMDGYDMVAKPILRPTTTTSHDATTSPSTTLYLLFSTGGNSALPIKQLRIDDAMPYETKGTESTIVPSLPDFEWVDVAVDDSSADRKDSSVHHPLAHRLCFKRATAEEVNDFDAMSSAASTSMSHVLSRFAVGAWVDLLDAAGASATIPNWRAAQVKANTSVTPSRLLPPQALVLLVPQFKVPHKEVVVESSQVRVRVAPLGTHTNVYLSPAYPTLRAMSMRRLLVPADIDAIHHTLDESFFDMQPSYFTSCLVPFVETCMAAPCRDAETALAMQAFLQHCIKHWVAAVLGDAGLIPPSVYPYAVVALLKLLCNGYDVCSVYYQPDGHAPHWERLDDLEHTIYYDQVAGSNGSLRSSPCRSVYFVENVEYFFQAGGLRAILRRVKRPKAESAMQGGLVPLPELDMYLAILLHAKPILTPTETDVDGLTEFFHASFDRIHHVSPDDLQHDHERVVESVLDRIDALYTSWLDPSEDSAFVERLELTRINVAYQYLCCPALSHQLTGMNQMLEWLALAQNLDSHVSSTATGAASASAKKRIGSFQRLSSLITKTTSSFVSVAPMASTTSTPVEANAARARWLRPSVFAAWLRQANVIELILGDPTAMPPGATARSVRDAHVEVWKRSTPLLVLLSQHGQLTEVHLTLLWHLGRKQTMRRKVVYDMLLQLAASMQIQLLDAISRLLHDTISIDEYDGLTIHFLTRITRLANGKAHSTRTAAVDLVTLNKVASMGVEFLWTAATHAPDHPMHREFVTAFANLLHEMHRIETGHDHGAGQTTNTREQYIQLCVRALASAPSMDPAQTTKSGQHVVPVELALRVLQAVMENFVPDEMDLSGVTSAVEASSIKNAIKLHPLHPFIDELETTYQLLDVVSAVLPCYVDACLAFLSFVLTKSGLVLHQTHIEALFTTMIKTLHRREAYFAWLLGVLPNCPESSTKALQAAAVVVLPDKFISNGAFTNDTVETILATQFTQCMAMDAHEFACFERLFRFVNGAIHRHLTDAHVANGFTVDVPLTDLCAYDTLLSIATTCTDATVASRAQQYIVYLLLHLSSSTLAAASGQQHTRRDVWLQFGVWCMSHVYDATSLANTNVARRLLELLAMFLFHAQPRGSSDVGGNLLLQPAPVPSEDLMVYIKMQDGRTSAPLYYTLPRSCLVAELRDRVAADVGHFAEGIRMLTDTKVKLTVQQHNMVTLEDAGVFGKPQPSNKRAYVEVIVLKKPELDTIGHKKMTTAKWMLPVDAAADWSAVAKYLTSTWLSSLLEMLEDPTVCDPVWRVLSRLPHSKSPSRSLEEILRNSSLPTLIFQLQNNPALDTLSSVVAVHVRQVLIDHATALSSAKNLLVWHGWSRIFDMLDAALQQGNHRIEWPERVATDQNLPWVVVLNNVFNIAHSILTSQTQSGVSQSCCSDTPNSFVPTIVGNATECDEFSIAYAPAPLLDREDKVCELALVHAMSLLFQLVVVVDKSSPPQAMADAFMTHPHVHTVLLAALDHPSSQVRGETVKTLQNVCNCTLNPSSWSSLFDFCMTLLATYDGQVRHGDFFYLYGDIVATLHKAIPHPVITWQPADAMARLLARLQHLTTPDETADHVLEGLLHTMLFWMKNKDARVMSENVITALIVEVFDKCLFPASTTAIVKCRSNTSRSVAFQLLLRCIDVSPKVALPLVLNRMIPQHSFDARAPKKDKLLSKVGSTSATSPKPTAQKTRGAFVGLKNLGCTCYFNTVVQMGFLFPPFQQLVLSANCPDESSVLFQLQSLYAHLQGSSRPYVNPIGLLSVLKTNTGAPVNVKLQQDASEFLTSFLQQLEAELNNGKQGKIEAQFHRALGGVFSNELVADGDRYSERTEPFHYISVAVRDRKTLAEALDSWVEGDTVSYTWDDDARGERHAMDTHKRISIQTLPECLILHLKRFEFNFETMQQVKVHDRFEFPFELDMRRYTKEGQAALRQLHSIDASNASIEWRAPEYYQYDLSGTIIHMGTAHSGHYYAYLKDPTGAWYEFNDTVVTPFDPRHLAEECFGGLDESPTAGTTPASMKTHSAFMLVYTRRKPVLTTIPAKVSKSLSFVATSLVVAASARLKRRLQHHTATPRVNPAIWRAINAENQTFWRKQYVGDVACTTFTYDLCHDRTFDDGLTFQALQFAATYVFGTLWQCREVARMLEWKALVLSFVGGHNPQGCAWWVQTLGSHPTLLSDVFILHDQALVREFVVEVTLKAMEPCTVAQCQPMVARLLTHFRSILDCDHSYTLVLLEFAQKAPGACEFLVRHCVVDRLVCMMLTGDETAPPARDFKKQELHNPGGLAQAFLAPSPPPHVLTGNENLFKLLALLLRHVPPREEVVSADSTSAILSTTRLPVVLDEPDNILSSHGWICLLTHRANAYSAETIPWSSVITSLCWESRDFSMAWMDYVLNAIEEEDHHVLKPYFRTLRVLLSIGDSLCDERVDGGMTRLIAIMASQQKYFKATETTIDMLLRMAKRISKVGTWLFEHQRSWSWVEKWLLTHRGVDGSLQTQKTVLTKPRSTSGWRDVATSHPALVKNVEKSIVKFVPRLRALLAAPSFSDELYDSDDDPMQLVGHRVKVKWAKEKWYLGRVATYNPATREHAVFYDDGDKKSYKMADKIFVRID</sequence>
<evidence type="ECO:0000313" key="2">
    <source>
        <dbReference type="EMBL" id="ETV99828.1"/>
    </source>
</evidence>
<dbReference type="Pfam" id="PF00443">
    <property type="entry name" value="UCH"/>
    <property type="match status" value="1"/>
</dbReference>
<protein>
    <recommendedName>
        <fullName evidence="1">USP domain-containing protein</fullName>
    </recommendedName>
</protein>
<dbReference type="STRING" id="157072.A0A024U0P5"/>
<dbReference type="PANTHER" id="PTHR24006:SF827">
    <property type="entry name" value="UBIQUITIN CARBOXYL-TERMINAL HYDROLASE 34"/>
    <property type="match status" value="1"/>
</dbReference>
<dbReference type="GO" id="GO:0016579">
    <property type="term" value="P:protein deubiquitination"/>
    <property type="evidence" value="ECO:0007669"/>
    <property type="project" value="InterPro"/>
</dbReference>
<dbReference type="PROSITE" id="PS50235">
    <property type="entry name" value="USP_3"/>
    <property type="match status" value="1"/>
</dbReference>
<dbReference type="GeneID" id="20084920"/>
<dbReference type="Gene3D" id="2.30.30.140">
    <property type="match status" value="1"/>
</dbReference>
<dbReference type="CDD" id="cd20404">
    <property type="entry name" value="Tudor_Agenet_AtEML-like"/>
    <property type="match status" value="1"/>
</dbReference>
<dbReference type="VEuPathDB" id="FungiDB:H310_07870"/>
<organism evidence="2">
    <name type="scientific">Aphanomyces invadans</name>
    <dbReference type="NCBI Taxonomy" id="157072"/>
    <lineage>
        <taxon>Eukaryota</taxon>
        <taxon>Sar</taxon>
        <taxon>Stramenopiles</taxon>
        <taxon>Oomycota</taxon>
        <taxon>Saprolegniomycetes</taxon>
        <taxon>Saprolegniales</taxon>
        <taxon>Verrucalvaceae</taxon>
        <taxon>Aphanomyces</taxon>
    </lineage>
</organism>
<dbReference type="GO" id="GO:0005829">
    <property type="term" value="C:cytosol"/>
    <property type="evidence" value="ECO:0007669"/>
    <property type="project" value="TreeGrafter"/>
</dbReference>
<dbReference type="SUPFAM" id="SSF48371">
    <property type="entry name" value="ARM repeat"/>
    <property type="match status" value="1"/>
</dbReference>
<gene>
    <name evidence="2" type="ORF">H310_07870</name>
</gene>
<dbReference type="InterPro" id="IPR001394">
    <property type="entry name" value="Peptidase_C19_UCH"/>
</dbReference>
<dbReference type="PANTHER" id="PTHR24006">
    <property type="entry name" value="UBIQUITIN CARBOXYL-TERMINAL HYDROLASE"/>
    <property type="match status" value="1"/>
</dbReference>
<accession>A0A024U0P5</accession>
<dbReference type="InterPro" id="IPR038765">
    <property type="entry name" value="Papain-like_cys_pep_sf"/>
</dbReference>